<evidence type="ECO:0000256" key="1">
    <source>
        <dbReference type="ARBA" id="ARBA00022737"/>
    </source>
</evidence>
<sequence>MKPSLFRFQRLTRFCWLALLLALIASQAPAHSPDPALLAGLKARSIGPAGMSGRVAAIDVSPHDNNVIFVGAATGGVWKSTNGGMHWTPVFDRERVHAIGAIAVSPINPNVVWVGTGEGNVRNSASVGGGVYRSLDQGKTWQFMGLADSERIHRIIPHPRDPDTVYVAAMGHLWGENSERGVFRTRDGGKSWQKVLYVDEKTGAAELVMDPSSPEKLFANMWEFRRWPWFFKSGGPGSGLYMSVDGGDSWRQATAKDGLPAGELGRIGLAIAPSDPRVVYALVEAKDSALLRSNDGGYTFETVNKDINVSGRPFYYADLRVDPERPDRLYRVHTFVDVSNDGGKTFGQLIGLQHLHPDNHALWINPKNPRHLVNGNDGGVGISYDRGESWRFVTNLPLAQFYHVRYDLETPYNVYGGLQDNGSWRGPSSTWEQGPIRNSHWVEVGFGDGFDTLPDPSNARQGYAMSQDGYLIRWNLDTGERVLIRPSAPDAKTRLRFNWNAGLAQDPFDAGTIYFGSQFLHKSSDRGSSWEIISPDLTSNDPEKQKSFESGGLTPDVTSAENHTTIVAINPSKLERGVIWVGTDDGRVQVTRDGGKTWKNVATGAKGVPADTWVPHINLSAKDPGTAFVVFDNHRRNDKKPYVFRVENYGERWVSLSNGQIDGYALVLLEDPVVEQLLYLGTELGLYVSFDAGRNWQKFTQGLPTASVMDLAVHERDHDLIIATHGRAMYVVDDIRPLREIARQDKTPSQQLFPIGPAIQFQVRQGMIDTINSQSVFQGQNREYGALINFWLDAKHLPHPDADIERLRKPETPGKDEKPKPDKAKIEIRDGAGRLVRVLEVSPTQGLNRVVWDLNETAYRSPLPPSPWGGGASAPVVPGTFNVTLKFDGQESKQTLDVLPDPRLGLTAADYQRKAASWQAYGKTQEALTDAIRQLQDLRADLDRVAALAKTDVDRRKERDPGTDIDEKDPQQALIKSIGAFKEKLLEAEKKLWQPPEVTKGIAAGTDAFSRLGDASSFYGSSLRPVTASQEAYLKHAEVYAREAIENLGKVYADELPKLQKEIEDLKYRLQPFGKPVTL</sequence>
<keyword evidence="1" id="KW-0677">Repeat</keyword>
<gene>
    <name evidence="6" type="ORF">C7S18_21525</name>
</gene>
<dbReference type="InterPro" id="IPR015943">
    <property type="entry name" value="WD40/YVTN_repeat-like_dom_sf"/>
</dbReference>
<dbReference type="CDD" id="cd15482">
    <property type="entry name" value="Sialidase_non-viral"/>
    <property type="match status" value="1"/>
</dbReference>
<dbReference type="InterPro" id="IPR036278">
    <property type="entry name" value="Sialidase_sf"/>
</dbReference>
<dbReference type="EMBL" id="CP027860">
    <property type="protein sequence ID" value="AVP99595.1"/>
    <property type="molecule type" value="Genomic_DNA"/>
</dbReference>
<feature type="chain" id="PRO_5015142739" description="Sortilin N-terminal domain-containing protein" evidence="4">
    <location>
        <begin position="31"/>
        <end position="1079"/>
    </location>
</feature>
<organism evidence="6 7">
    <name type="scientific">Ahniella affigens</name>
    <dbReference type="NCBI Taxonomy" id="2021234"/>
    <lineage>
        <taxon>Bacteria</taxon>
        <taxon>Pseudomonadati</taxon>
        <taxon>Pseudomonadota</taxon>
        <taxon>Gammaproteobacteria</taxon>
        <taxon>Lysobacterales</taxon>
        <taxon>Rhodanobacteraceae</taxon>
        <taxon>Ahniella</taxon>
    </lineage>
</organism>
<evidence type="ECO:0000313" key="6">
    <source>
        <dbReference type="EMBL" id="AVP99595.1"/>
    </source>
</evidence>
<keyword evidence="4" id="KW-0732">Signal</keyword>
<dbReference type="RefSeq" id="WP_106893512.1">
    <property type="nucleotide sequence ID" value="NZ_CP027860.1"/>
</dbReference>
<evidence type="ECO:0000256" key="2">
    <source>
        <dbReference type="SAM" id="Coils"/>
    </source>
</evidence>
<dbReference type="SUPFAM" id="SSF50939">
    <property type="entry name" value="Sialidases"/>
    <property type="match status" value="1"/>
</dbReference>
<dbReference type="InterPro" id="IPR031778">
    <property type="entry name" value="Sortilin_N"/>
</dbReference>
<dbReference type="GO" id="GO:0010411">
    <property type="term" value="P:xyloglucan metabolic process"/>
    <property type="evidence" value="ECO:0007669"/>
    <property type="project" value="TreeGrafter"/>
</dbReference>
<dbReference type="PANTHER" id="PTHR43739:SF5">
    <property type="entry name" value="EXO-ALPHA-SIALIDASE"/>
    <property type="match status" value="1"/>
</dbReference>
<accession>A0A2P1PXN0</accession>
<proteinExistence type="predicted"/>
<reference evidence="6 7" key="1">
    <citation type="submission" date="2018-03" db="EMBL/GenBank/DDBJ databases">
        <title>Ahniella affigens gen. nov., sp. nov., a gammaproteobacterium isolated from sandy soil near a stream.</title>
        <authorList>
            <person name="Ko Y."/>
            <person name="Kim J.-H."/>
        </authorList>
    </citation>
    <scope>NUCLEOTIDE SEQUENCE [LARGE SCALE GENOMIC DNA]</scope>
    <source>
        <strain evidence="6 7">D13</strain>
    </source>
</reference>
<evidence type="ECO:0000256" key="3">
    <source>
        <dbReference type="SAM" id="MobiDB-lite"/>
    </source>
</evidence>
<feature type="region of interest" description="Disordered" evidence="3">
    <location>
        <begin position="534"/>
        <end position="556"/>
    </location>
</feature>
<feature type="coiled-coil region" evidence="2">
    <location>
        <begin position="921"/>
        <end position="948"/>
    </location>
</feature>
<evidence type="ECO:0000313" key="7">
    <source>
        <dbReference type="Proteomes" id="UP000241074"/>
    </source>
</evidence>
<evidence type="ECO:0000256" key="4">
    <source>
        <dbReference type="SAM" id="SignalP"/>
    </source>
</evidence>
<dbReference type="Pfam" id="PF15902">
    <property type="entry name" value="Sortilin-Vps10"/>
    <property type="match status" value="1"/>
</dbReference>
<dbReference type="InterPro" id="IPR052025">
    <property type="entry name" value="Xyloglucanase_GH74"/>
</dbReference>
<evidence type="ECO:0000259" key="5">
    <source>
        <dbReference type="Pfam" id="PF15902"/>
    </source>
</evidence>
<reference evidence="6 7" key="2">
    <citation type="submission" date="2018-03" db="EMBL/GenBank/DDBJ databases">
        <authorList>
            <person name="Keele B.F."/>
        </authorList>
    </citation>
    <scope>NUCLEOTIDE SEQUENCE [LARGE SCALE GENOMIC DNA]</scope>
    <source>
        <strain evidence="6 7">D13</strain>
    </source>
</reference>
<dbReference type="Gene3D" id="2.130.10.10">
    <property type="entry name" value="YVTN repeat-like/Quinoprotein amine dehydrogenase"/>
    <property type="match status" value="3"/>
</dbReference>
<dbReference type="KEGG" id="xba:C7S18_21525"/>
<protein>
    <recommendedName>
        <fullName evidence="5">Sortilin N-terminal domain-containing protein</fullName>
    </recommendedName>
</protein>
<dbReference type="OrthoDB" id="5664384at2"/>
<keyword evidence="7" id="KW-1185">Reference proteome</keyword>
<keyword evidence="2" id="KW-0175">Coiled coil</keyword>
<dbReference type="AlphaFoldDB" id="A0A2P1PXN0"/>
<name>A0A2P1PXN0_9GAMM</name>
<dbReference type="Proteomes" id="UP000241074">
    <property type="component" value="Chromosome"/>
</dbReference>
<feature type="region of interest" description="Disordered" evidence="3">
    <location>
        <begin position="802"/>
        <end position="822"/>
    </location>
</feature>
<feature type="domain" description="Sortilin N-terminal" evidence="5">
    <location>
        <begin position="131"/>
        <end position="253"/>
    </location>
</feature>
<dbReference type="PANTHER" id="PTHR43739">
    <property type="entry name" value="XYLOGLUCANASE (EUROFUNG)"/>
    <property type="match status" value="1"/>
</dbReference>
<dbReference type="SUPFAM" id="SSF110296">
    <property type="entry name" value="Oligoxyloglucan reducing end-specific cellobiohydrolase"/>
    <property type="match status" value="2"/>
</dbReference>
<feature type="signal peptide" evidence="4">
    <location>
        <begin position="1"/>
        <end position="30"/>
    </location>
</feature>